<dbReference type="EMBL" id="LAZR01001754">
    <property type="protein sequence ID" value="KKN39601.1"/>
    <property type="molecule type" value="Genomic_DNA"/>
</dbReference>
<reference evidence="1" key="1">
    <citation type="journal article" date="2015" name="Nature">
        <title>Complex archaea that bridge the gap between prokaryotes and eukaryotes.</title>
        <authorList>
            <person name="Spang A."/>
            <person name="Saw J.H."/>
            <person name="Jorgensen S.L."/>
            <person name="Zaremba-Niedzwiedzka K."/>
            <person name="Martijn J."/>
            <person name="Lind A.E."/>
            <person name="van Eijk R."/>
            <person name="Schleper C."/>
            <person name="Guy L."/>
            <person name="Ettema T.J."/>
        </authorList>
    </citation>
    <scope>NUCLEOTIDE SEQUENCE</scope>
</reference>
<sequence length="46" mass="5178">MKIKIRCADKEARGAVTNICGKKKEKTEFEVLLCDIVSFADDCEID</sequence>
<evidence type="ECO:0000313" key="1">
    <source>
        <dbReference type="EMBL" id="KKN39601.1"/>
    </source>
</evidence>
<protein>
    <submittedName>
        <fullName evidence="1">Uncharacterized protein</fullName>
    </submittedName>
</protein>
<name>A0A0F9SRH3_9ZZZZ</name>
<dbReference type="AlphaFoldDB" id="A0A0F9SRH3"/>
<gene>
    <name evidence="1" type="ORF">LCGC14_0741750</name>
</gene>
<proteinExistence type="predicted"/>
<comment type="caution">
    <text evidence="1">The sequence shown here is derived from an EMBL/GenBank/DDBJ whole genome shotgun (WGS) entry which is preliminary data.</text>
</comment>
<organism evidence="1">
    <name type="scientific">marine sediment metagenome</name>
    <dbReference type="NCBI Taxonomy" id="412755"/>
    <lineage>
        <taxon>unclassified sequences</taxon>
        <taxon>metagenomes</taxon>
        <taxon>ecological metagenomes</taxon>
    </lineage>
</organism>
<accession>A0A0F9SRH3</accession>